<feature type="domain" description="HTH cro/C1-type" evidence="1">
    <location>
        <begin position="45"/>
        <end position="79"/>
    </location>
</feature>
<evidence type="ECO:0000313" key="4">
    <source>
        <dbReference type="Proteomes" id="UP000185655"/>
    </source>
</evidence>
<name>A0A1K2HB19_9LACT</name>
<dbReference type="InterPro" id="IPR010057">
    <property type="entry name" value="Transcription_activator_Rgg_C"/>
</dbReference>
<dbReference type="InterPro" id="IPR011990">
    <property type="entry name" value="TPR-like_helical_dom_sf"/>
</dbReference>
<reference evidence="2 5" key="1">
    <citation type="submission" date="2014-12" db="EMBL/GenBank/DDBJ databases">
        <title>Draft genome sequences of 10 type strains of Lactococcus.</title>
        <authorList>
            <person name="Sun Z."/>
            <person name="Zhong Z."/>
            <person name="Liu W."/>
            <person name="Zhang W."/>
            <person name="Zhang H."/>
        </authorList>
    </citation>
    <scope>NUCLEOTIDE SEQUENCE [LARGE SCALE GENOMIC DNA]</scope>
    <source>
        <strain evidence="2 5">DSM 22330</strain>
    </source>
</reference>
<evidence type="ECO:0000259" key="1">
    <source>
        <dbReference type="PROSITE" id="PS50943"/>
    </source>
</evidence>
<dbReference type="InterPro" id="IPR053163">
    <property type="entry name" value="HTH-type_regulator_Rgg"/>
</dbReference>
<dbReference type="PANTHER" id="PTHR37038">
    <property type="entry name" value="TRANSCRIPTIONAL REGULATOR-RELATED"/>
    <property type="match status" value="1"/>
</dbReference>
<dbReference type="EMBL" id="FPKS01000004">
    <property type="protein sequence ID" value="SFZ73885.1"/>
    <property type="molecule type" value="Genomic_DNA"/>
</dbReference>
<dbReference type="InterPro" id="IPR010982">
    <property type="entry name" value="Lambda_DNA-bd_dom_sf"/>
</dbReference>
<dbReference type="NCBIfam" id="TIGR01716">
    <property type="entry name" value="RGG_Cterm"/>
    <property type="match status" value="1"/>
</dbReference>
<evidence type="ECO:0000313" key="2">
    <source>
        <dbReference type="EMBL" id="PCS04801.1"/>
    </source>
</evidence>
<dbReference type="Proteomes" id="UP000218979">
    <property type="component" value="Unassembled WGS sequence"/>
</dbReference>
<dbReference type="OrthoDB" id="2241897at2"/>
<protein>
    <submittedName>
        <fullName evidence="2">Positive transcriptional regulator, MutR family</fullName>
    </submittedName>
    <submittedName>
        <fullName evidence="3">Transcriptional activator, Rgg/GadR/MutR family, C-terminal domain-containing protein</fullName>
    </submittedName>
</protein>
<evidence type="ECO:0000313" key="5">
    <source>
        <dbReference type="Proteomes" id="UP000218979"/>
    </source>
</evidence>
<dbReference type="Proteomes" id="UP000185655">
    <property type="component" value="Unassembled WGS sequence"/>
</dbReference>
<proteinExistence type="predicted"/>
<accession>A0A1K2HB19</accession>
<dbReference type="STRING" id="1122154.SAMN02746068_00979"/>
<dbReference type="EMBL" id="JXJT01000001">
    <property type="protein sequence ID" value="PCS04801.1"/>
    <property type="molecule type" value="Genomic_DNA"/>
</dbReference>
<dbReference type="PROSITE" id="PS50943">
    <property type="entry name" value="HTH_CROC1"/>
    <property type="match status" value="1"/>
</dbReference>
<dbReference type="Gene3D" id="1.25.40.10">
    <property type="entry name" value="Tetratricopeptide repeat domain"/>
    <property type="match status" value="1"/>
</dbReference>
<sequence>MLSNLFLYQKGGKYLKIEEIQEGSFYRDKRVARGFHQVDILDNTITASTLSRFENGNTQLKAETLFHLIEKIGMTASEYDNARRHYQLNRMDKLYDNLNHIMFLGKESLAESEKFIITSPKDRFEKLSNILIKAVLEDVTGKSYISPVDKQLVGDYLFNIEYWSEFEMRVLYYTRFILDTGDLCDFGELLIKRTQHFYQGEIKRLFLATLSSLYGVLVERQAFREASYFRAFLEEKVTQKELEVFICFNIEKLAHDYLLDRTKKNLTQIEDYLNKIETIGVTVLVKFYREWLKKLESKPVTN</sequence>
<dbReference type="InterPro" id="IPR001387">
    <property type="entry name" value="Cro/C1-type_HTH"/>
</dbReference>
<dbReference type="AlphaFoldDB" id="A0A1K2HB19"/>
<dbReference type="GO" id="GO:0003677">
    <property type="term" value="F:DNA binding"/>
    <property type="evidence" value="ECO:0007669"/>
    <property type="project" value="InterPro"/>
</dbReference>
<dbReference type="CDD" id="cd00093">
    <property type="entry name" value="HTH_XRE"/>
    <property type="match status" value="1"/>
</dbReference>
<keyword evidence="5" id="KW-1185">Reference proteome</keyword>
<reference evidence="3 4" key="2">
    <citation type="submission" date="2016-11" db="EMBL/GenBank/DDBJ databases">
        <authorList>
            <person name="Jaros S."/>
            <person name="Januszkiewicz K."/>
            <person name="Wedrychowicz H."/>
        </authorList>
    </citation>
    <scope>NUCLEOTIDE SEQUENCE [LARGE SCALE GENOMIC DNA]</scope>
    <source>
        <strain evidence="3 4">DSM 22330</strain>
    </source>
</reference>
<organism evidence="3 4">
    <name type="scientific">Pseudolactococcus chungangensis CAU 28 = DSM 22330</name>
    <dbReference type="NCBI Taxonomy" id="1122154"/>
    <lineage>
        <taxon>Bacteria</taxon>
        <taxon>Bacillati</taxon>
        <taxon>Bacillota</taxon>
        <taxon>Bacilli</taxon>
        <taxon>Lactobacillales</taxon>
        <taxon>Streptococcaceae</taxon>
        <taxon>Pseudolactococcus</taxon>
    </lineage>
</organism>
<dbReference type="PANTHER" id="PTHR37038:SF12">
    <property type="entry name" value="TRANSCRIPTIONAL REGULATOR"/>
    <property type="match status" value="1"/>
</dbReference>
<evidence type="ECO:0000313" key="3">
    <source>
        <dbReference type="EMBL" id="SFZ73885.1"/>
    </source>
</evidence>
<gene>
    <name evidence="2" type="ORF">RR45_GL000120</name>
    <name evidence="3" type="ORF">SAMN02746068_00979</name>
</gene>
<dbReference type="SUPFAM" id="SSF47413">
    <property type="entry name" value="lambda repressor-like DNA-binding domains"/>
    <property type="match status" value="1"/>
</dbReference>
<dbReference type="Pfam" id="PF21259">
    <property type="entry name" value="Rgg_C"/>
    <property type="match status" value="1"/>
</dbReference>